<reference evidence="5" key="1">
    <citation type="journal article" date="2014" name="Int. J. Syst. Evol. Microbiol.">
        <title>Complete genome sequence of Corynebacterium casei LMG S-19264T (=DSM 44701T), isolated from a smear-ripened cheese.</title>
        <authorList>
            <consortium name="US DOE Joint Genome Institute (JGI-PGF)"/>
            <person name="Walter F."/>
            <person name="Albersmeier A."/>
            <person name="Kalinowski J."/>
            <person name="Ruckert C."/>
        </authorList>
    </citation>
    <scope>NUCLEOTIDE SEQUENCE</scope>
    <source>
        <strain evidence="5">JCM 31740</strain>
    </source>
</reference>
<comment type="similarity">
    <text evidence="1">Belongs to the transferase hexapeptide repeat family.</text>
</comment>
<evidence type="ECO:0000313" key="5">
    <source>
        <dbReference type="EMBL" id="GGT99345.1"/>
    </source>
</evidence>
<sequence>MDYIIQGLRKGGVDRIYISVRVMAEKIQERYSEEDLIFVREDKPLGDAGPLNLIANKYELGDDVLVVYGDVYSEVDFSRVYEFHKEKDLTATVVGTRVSNPRRYGVLLKDDYVLTEIAEKPSHPKDNLVNAGVYVFKTEVLRKVQARGIGRELLPKLINEGTVGVFEYQGVWADIGVPQDYLELNLKLIRRSYQRGYVSEDALVSKDAKLIPPYFVGRGAKVGAYSKIENSLIGRESKIGDWCRITDSLLMEGVEVGSGSAIAKAILGAGVSLGEWVHVREGSILGDEVNVSEGVLLNSKTIVLPFKEINESIEETGKIVL</sequence>
<dbReference type="EMBL" id="BMQS01000014">
    <property type="protein sequence ID" value="GGT99345.1"/>
    <property type="molecule type" value="Genomic_DNA"/>
</dbReference>
<keyword evidence="6" id="KW-1185">Reference proteome</keyword>
<evidence type="ECO:0000256" key="1">
    <source>
        <dbReference type="ARBA" id="ARBA00007274"/>
    </source>
</evidence>
<dbReference type="GO" id="GO:0016779">
    <property type="term" value="F:nucleotidyltransferase activity"/>
    <property type="evidence" value="ECO:0007669"/>
    <property type="project" value="UniProtKB-KW"/>
</dbReference>
<proteinExistence type="inferred from homology"/>
<dbReference type="InterPro" id="IPR005835">
    <property type="entry name" value="NTP_transferase_dom"/>
</dbReference>
<evidence type="ECO:0000313" key="6">
    <source>
        <dbReference type="Proteomes" id="UP000276741"/>
    </source>
</evidence>
<dbReference type="Pfam" id="PF25087">
    <property type="entry name" value="GMPPB_C"/>
    <property type="match status" value="1"/>
</dbReference>
<dbReference type="CDD" id="cd04181">
    <property type="entry name" value="NTP_transferase"/>
    <property type="match status" value="1"/>
</dbReference>
<dbReference type="InterPro" id="IPR029044">
    <property type="entry name" value="Nucleotide-diphossugar_trans"/>
</dbReference>
<evidence type="ECO:0000259" key="3">
    <source>
        <dbReference type="Pfam" id="PF25087"/>
    </source>
</evidence>
<evidence type="ECO:0000259" key="2">
    <source>
        <dbReference type="Pfam" id="PF00483"/>
    </source>
</evidence>
<accession>A0A348B0W1</accession>
<dbReference type="Gene3D" id="3.90.550.10">
    <property type="entry name" value="Spore Coat Polysaccharide Biosynthesis Protein SpsA, Chain A"/>
    <property type="match status" value="1"/>
</dbReference>
<reference evidence="4" key="3">
    <citation type="journal article" date="2019" name="BMC Res. Notes">
        <title>Complete genome sequence of the Sulfodiicoccus acidiphilus strain HS-1T, the first crenarchaeon that lacks polB3, isolated from an acidic hot spring in Ohwaku-dani, Hakone, Japan.</title>
        <authorList>
            <person name="Sakai H.D."/>
            <person name="Kurosawa N."/>
        </authorList>
    </citation>
    <scope>NUCLEOTIDE SEQUENCE</scope>
    <source>
        <strain evidence="4">HS-1</strain>
    </source>
</reference>
<feature type="domain" description="Mannose-1-phosphate guanyltransferase C-terminal" evidence="3">
    <location>
        <begin position="211"/>
        <end position="317"/>
    </location>
</feature>
<dbReference type="Pfam" id="PF00483">
    <property type="entry name" value="NTP_transferase"/>
    <property type="match status" value="1"/>
</dbReference>
<dbReference type="SUPFAM" id="SSF51161">
    <property type="entry name" value="Trimeric LpxA-like enzymes"/>
    <property type="match status" value="1"/>
</dbReference>
<dbReference type="InterPro" id="IPR056729">
    <property type="entry name" value="GMPPB_C"/>
</dbReference>
<dbReference type="AlphaFoldDB" id="A0A348B0W1"/>
<name>A0A348B0W1_9CREN</name>
<dbReference type="KEGG" id="sacd:HS1genome_0202"/>
<protein>
    <submittedName>
        <fullName evidence="4">Mannose-1-phosphate guanylyltransferase</fullName>
    </submittedName>
</protein>
<reference evidence="5" key="4">
    <citation type="submission" date="2020-09" db="EMBL/GenBank/DDBJ databases">
        <authorList>
            <person name="Sun Q."/>
            <person name="Ohkuma M."/>
        </authorList>
    </citation>
    <scope>NUCLEOTIDE SEQUENCE</scope>
    <source>
        <strain evidence="5">JCM 31740</strain>
    </source>
</reference>
<feature type="domain" description="Nucleotidyl transferase" evidence="2">
    <location>
        <begin position="2"/>
        <end position="188"/>
    </location>
</feature>
<dbReference type="SUPFAM" id="SSF53448">
    <property type="entry name" value="Nucleotide-diphospho-sugar transferases"/>
    <property type="match status" value="1"/>
</dbReference>
<gene>
    <name evidence="5" type="ORF">GCM10007116_15950</name>
    <name evidence="4" type="ORF">HS1genome_0202</name>
</gene>
<dbReference type="InterPro" id="IPR011004">
    <property type="entry name" value="Trimer_LpxA-like_sf"/>
</dbReference>
<dbReference type="EMBL" id="AP018553">
    <property type="protein sequence ID" value="BBD71813.1"/>
    <property type="molecule type" value="Genomic_DNA"/>
</dbReference>
<keyword evidence="4" id="KW-0548">Nucleotidyltransferase</keyword>
<evidence type="ECO:0000313" key="4">
    <source>
        <dbReference type="EMBL" id="BBD71813.1"/>
    </source>
</evidence>
<organism evidence="4 6">
    <name type="scientific">Sulfodiicoccus acidiphilus</name>
    <dbReference type="NCBI Taxonomy" id="1670455"/>
    <lineage>
        <taxon>Archaea</taxon>
        <taxon>Thermoproteota</taxon>
        <taxon>Thermoprotei</taxon>
        <taxon>Sulfolobales</taxon>
        <taxon>Sulfolobaceae</taxon>
        <taxon>Sulfodiicoccus</taxon>
    </lineage>
</organism>
<dbReference type="Gene3D" id="2.160.10.10">
    <property type="entry name" value="Hexapeptide repeat proteins"/>
    <property type="match status" value="1"/>
</dbReference>
<dbReference type="Proteomes" id="UP000276741">
    <property type="component" value="Chromosome"/>
</dbReference>
<reference evidence="6" key="2">
    <citation type="submission" date="2018-04" db="EMBL/GenBank/DDBJ databases">
        <title>Complete genome sequence of Sulfodiicoccus acidiphilus strain HS-1.</title>
        <authorList>
            <person name="Sakai H.D."/>
            <person name="Kurosawa N."/>
        </authorList>
    </citation>
    <scope>NUCLEOTIDE SEQUENCE [LARGE SCALE GENOMIC DNA]</scope>
    <source>
        <strain evidence="6">HS-1</strain>
    </source>
</reference>
<dbReference type="Proteomes" id="UP000616143">
    <property type="component" value="Unassembled WGS sequence"/>
</dbReference>
<dbReference type="PANTHER" id="PTHR22572">
    <property type="entry name" value="SUGAR-1-PHOSPHATE GUANYL TRANSFERASE"/>
    <property type="match status" value="1"/>
</dbReference>
<dbReference type="InterPro" id="IPR050486">
    <property type="entry name" value="Mannose-1P_guanyltransferase"/>
</dbReference>
<keyword evidence="4" id="KW-0808">Transferase</keyword>